<evidence type="ECO:0000313" key="2">
    <source>
        <dbReference type="Proteomes" id="UP000293575"/>
    </source>
</evidence>
<reference evidence="1" key="1">
    <citation type="submission" date="2019-01" db="EMBL/GenBank/DDBJ databases">
        <authorList>
            <person name="Hylling O."/>
            <person name="Carstens A.B."/>
            <person name="Hansen L.H."/>
        </authorList>
    </citation>
    <scope>NUCLEOTIDE SEQUENCE [LARGE SCALE GENOMIC DNA]</scope>
</reference>
<organism evidence="1 2">
    <name type="scientific">Pseudomonas phage Lana</name>
    <dbReference type="NCBI Taxonomy" id="2530172"/>
    <lineage>
        <taxon>Viruses</taxon>
        <taxon>Duplodnaviria</taxon>
        <taxon>Heunggongvirae</taxon>
        <taxon>Uroviricota</taxon>
        <taxon>Caudoviricetes</taxon>
        <taxon>Lanavirus</taxon>
        <taxon>Lanavirus lana</taxon>
    </lineage>
</organism>
<proteinExistence type="predicted"/>
<dbReference type="KEGG" id="vg:55011831"/>
<dbReference type="RefSeq" id="YP_009820395.1">
    <property type="nucleotide sequence ID" value="NC_048166.1"/>
</dbReference>
<protein>
    <submittedName>
        <fullName evidence="1">Uncharacterized protein</fullName>
    </submittedName>
</protein>
<keyword evidence="2" id="KW-1185">Reference proteome</keyword>
<name>A0A481W7Q3_9CAUD</name>
<evidence type="ECO:0000313" key="1">
    <source>
        <dbReference type="EMBL" id="QBJ04509.1"/>
    </source>
</evidence>
<dbReference type="EMBL" id="MK473373">
    <property type="protein sequence ID" value="QBJ04509.1"/>
    <property type="molecule type" value="Genomic_DNA"/>
</dbReference>
<dbReference type="Proteomes" id="UP000293575">
    <property type="component" value="Segment"/>
</dbReference>
<accession>A0A481W7Q3</accession>
<dbReference type="GeneID" id="55011831"/>
<sequence>MISFEQHTKIQELLYEWAQLCQLYWTVQLDGQMSVQVMGSVRPEFHAVALQGAKRVLKEKAECIKADLHQLDFNISHLAPMREKIDATEN</sequence>